<dbReference type="Pfam" id="PF00730">
    <property type="entry name" value="HhH-GPD"/>
    <property type="match status" value="1"/>
</dbReference>
<proteinExistence type="inferred from homology"/>
<dbReference type="InterPro" id="IPR011257">
    <property type="entry name" value="DNA_glycosylase"/>
</dbReference>
<dbReference type="PANTHER" id="PTHR10242">
    <property type="entry name" value="8-OXOGUANINE DNA GLYCOSYLASE"/>
    <property type="match status" value="1"/>
</dbReference>
<accession>A0A5J4N8A1</accession>
<keyword evidence="3" id="KW-0227">DNA damage</keyword>
<dbReference type="GO" id="GO:0006289">
    <property type="term" value="P:nucleotide-excision repair"/>
    <property type="evidence" value="ECO:0007669"/>
    <property type="project" value="InterPro"/>
</dbReference>
<dbReference type="AlphaFoldDB" id="A0A5J4N8A1"/>
<dbReference type="PANTHER" id="PTHR10242:SF2">
    <property type="entry name" value="N-GLYCOSYLASE_DNA LYASE"/>
    <property type="match status" value="1"/>
</dbReference>
<keyword evidence="6 12" id="KW-0456">Lyase</keyword>
<dbReference type="GO" id="GO:0140078">
    <property type="term" value="F:class I DNA-(apurinic or apyrimidinic site) endonuclease activity"/>
    <property type="evidence" value="ECO:0007669"/>
    <property type="project" value="UniProtKB-EC"/>
</dbReference>
<dbReference type="Gene3D" id="1.10.340.30">
    <property type="entry name" value="Hypothetical protein, domain 2"/>
    <property type="match status" value="1"/>
</dbReference>
<evidence type="ECO:0000256" key="8">
    <source>
        <dbReference type="ARBA" id="ARBA00023295"/>
    </source>
</evidence>
<evidence type="ECO:0000256" key="10">
    <source>
        <dbReference type="SAM" id="SignalP"/>
    </source>
</evidence>
<dbReference type="GO" id="GO:0006285">
    <property type="term" value="P:base-excision repair, AP site formation"/>
    <property type="evidence" value="ECO:0007669"/>
    <property type="project" value="TreeGrafter"/>
</dbReference>
<dbReference type="GO" id="GO:0005634">
    <property type="term" value="C:nucleus"/>
    <property type="evidence" value="ECO:0007669"/>
    <property type="project" value="TreeGrafter"/>
</dbReference>
<evidence type="ECO:0000256" key="5">
    <source>
        <dbReference type="ARBA" id="ARBA00023204"/>
    </source>
</evidence>
<dbReference type="SUPFAM" id="SSF55945">
    <property type="entry name" value="TATA-box binding protein-like"/>
    <property type="match status" value="1"/>
</dbReference>
<keyword evidence="8" id="KW-0326">Glycosidase</keyword>
<evidence type="ECO:0000256" key="2">
    <source>
        <dbReference type="ARBA" id="ARBA00012720"/>
    </source>
</evidence>
<dbReference type="SMART" id="SM00478">
    <property type="entry name" value="ENDO3c"/>
    <property type="match status" value="1"/>
</dbReference>
<dbReference type="InterPro" id="IPR012904">
    <property type="entry name" value="OGG_N"/>
</dbReference>
<keyword evidence="4" id="KW-0378">Hydrolase</keyword>
<dbReference type="GO" id="GO:0034039">
    <property type="term" value="F:8-oxo-7,8-dihydroguanine DNA N-glycosylase activity"/>
    <property type="evidence" value="ECO:0007669"/>
    <property type="project" value="TreeGrafter"/>
</dbReference>
<dbReference type="InterPro" id="IPR003265">
    <property type="entry name" value="HhH-GPD_domain"/>
</dbReference>
<dbReference type="EMBL" id="QNGE01006014">
    <property type="protein sequence ID" value="KAA3671677.1"/>
    <property type="molecule type" value="Genomic_DNA"/>
</dbReference>
<evidence type="ECO:0000313" key="13">
    <source>
        <dbReference type="Proteomes" id="UP000324629"/>
    </source>
</evidence>
<dbReference type="CDD" id="cd00056">
    <property type="entry name" value="ENDO3c"/>
    <property type="match status" value="1"/>
</dbReference>
<evidence type="ECO:0000259" key="11">
    <source>
        <dbReference type="SMART" id="SM00478"/>
    </source>
</evidence>
<keyword evidence="13" id="KW-1185">Reference proteome</keyword>
<evidence type="ECO:0000256" key="7">
    <source>
        <dbReference type="ARBA" id="ARBA00023268"/>
    </source>
</evidence>
<gene>
    <name evidence="12" type="ORF">DEA37_0004956</name>
</gene>
<dbReference type="Gene3D" id="1.10.1670.10">
    <property type="entry name" value="Helix-hairpin-Helix base-excision DNA repair enzymes (C-terminal)"/>
    <property type="match status" value="1"/>
</dbReference>
<feature type="chain" id="PRO_5023939838" description="DNA-(apurinic or apyrimidinic site) lyase" evidence="10">
    <location>
        <begin position="19"/>
        <end position="346"/>
    </location>
</feature>
<organism evidence="12 13">
    <name type="scientific">Paragonimus westermani</name>
    <dbReference type="NCBI Taxonomy" id="34504"/>
    <lineage>
        <taxon>Eukaryota</taxon>
        <taxon>Metazoa</taxon>
        <taxon>Spiralia</taxon>
        <taxon>Lophotrochozoa</taxon>
        <taxon>Platyhelminthes</taxon>
        <taxon>Trematoda</taxon>
        <taxon>Digenea</taxon>
        <taxon>Plagiorchiida</taxon>
        <taxon>Troglotremata</taxon>
        <taxon>Troglotrematidae</taxon>
        <taxon>Paragonimus</taxon>
    </lineage>
</organism>
<evidence type="ECO:0000256" key="1">
    <source>
        <dbReference type="ARBA" id="ARBA00010679"/>
    </source>
</evidence>
<protein>
    <recommendedName>
        <fullName evidence="2">DNA-(apurinic or apyrimidinic site) lyase</fullName>
        <ecNumber evidence="2">4.2.99.18</ecNumber>
    </recommendedName>
</protein>
<dbReference type="InterPro" id="IPR052054">
    <property type="entry name" value="Oxidative_DNA_repair_enzyme"/>
</dbReference>
<comment type="caution">
    <text evidence="12">The sequence shown here is derived from an EMBL/GenBank/DDBJ whole genome shotgun (WGS) entry which is preliminary data.</text>
</comment>
<feature type="signal peptide" evidence="10">
    <location>
        <begin position="1"/>
        <end position="18"/>
    </location>
</feature>
<keyword evidence="5" id="KW-0234">DNA repair</keyword>
<dbReference type="Proteomes" id="UP000324629">
    <property type="component" value="Unassembled WGS sequence"/>
</dbReference>
<evidence type="ECO:0000256" key="4">
    <source>
        <dbReference type="ARBA" id="ARBA00022801"/>
    </source>
</evidence>
<keyword evidence="7" id="KW-0511">Multifunctional enzyme</keyword>
<feature type="domain" description="HhH-GPD" evidence="11">
    <location>
        <begin position="153"/>
        <end position="326"/>
    </location>
</feature>
<keyword evidence="10" id="KW-0732">Signal</keyword>
<comment type="catalytic activity">
    <reaction evidence="9">
        <text>2'-deoxyribonucleotide-(2'-deoxyribose 5'-phosphate)-2'-deoxyribonucleotide-DNA = a 3'-end 2'-deoxyribonucleotide-(2,3-dehydro-2,3-deoxyribose 5'-phosphate)-DNA + a 5'-end 5'-phospho-2'-deoxyribonucleoside-DNA + H(+)</text>
        <dbReference type="Rhea" id="RHEA:66592"/>
        <dbReference type="Rhea" id="RHEA-COMP:13180"/>
        <dbReference type="Rhea" id="RHEA-COMP:16897"/>
        <dbReference type="Rhea" id="RHEA-COMP:17067"/>
        <dbReference type="ChEBI" id="CHEBI:15378"/>
        <dbReference type="ChEBI" id="CHEBI:136412"/>
        <dbReference type="ChEBI" id="CHEBI:157695"/>
        <dbReference type="ChEBI" id="CHEBI:167181"/>
        <dbReference type="EC" id="4.2.99.18"/>
    </reaction>
</comment>
<reference evidence="12 13" key="1">
    <citation type="journal article" date="2019" name="Gigascience">
        <title>Whole-genome sequence of the oriental lung fluke Paragonimus westermani.</title>
        <authorList>
            <person name="Oey H."/>
            <person name="Zakrzewski M."/>
            <person name="Narain K."/>
            <person name="Devi K.R."/>
            <person name="Agatsuma T."/>
            <person name="Nawaratna S."/>
            <person name="Gobert G.N."/>
            <person name="Jones M.K."/>
            <person name="Ragan M.A."/>
            <person name="McManus D.P."/>
            <person name="Krause L."/>
        </authorList>
    </citation>
    <scope>NUCLEOTIDE SEQUENCE [LARGE SCALE GENOMIC DNA]</scope>
    <source>
        <strain evidence="12 13">IND2009</strain>
    </source>
</reference>
<dbReference type="Gene3D" id="3.30.310.40">
    <property type="match status" value="1"/>
</dbReference>
<dbReference type="InterPro" id="IPR023170">
    <property type="entry name" value="HhH_base_excis_C"/>
</dbReference>
<evidence type="ECO:0000256" key="6">
    <source>
        <dbReference type="ARBA" id="ARBA00023239"/>
    </source>
</evidence>
<comment type="similarity">
    <text evidence="1">Belongs to the type-1 OGG1 family.</text>
</comment>
<sequence>MNRVSHFINIFLLQPALARWASLTVNPKEFNLRATLTSGQAFRWTFLDQLEEWNGVVNGKLWRLKQTNPDQPVLYYRSDLTSDCSGDPEELTDYFRLSIRLPDLIHTWRSADCQFANRLSTITGQRSVVSLVEAHGIRLLRQEPVETLFAFITSANNNVPRISRLLNALCEALGEPVCSGGIKHWAFPKLHTLAQSGLEEKLRKMGFGYRSRYIPAAARWLLDNGGEAELFKLRSATTEEAREFLLNIPGIGNKVADCICLCALDNVNLVPVDVHMLRAAKERGIGAALRNGTLSTKAYREVSLALSELWGEWAGWAQVIDFATRIRSNSSPRCVHFLIHLTVHSL</sequence>
<dbReference type="EC" id="4.2.99.18" evidence="2"/>
<evidence type="ECO:0000256" key="3">
    <source>
        <dbReference type="ARBA" id="ARBA00022763"/>
    </source>
</evidence>
<dbReference type="SUPFAM" id="SSF48150">
    <property type="entry name" value="DNA-glycosylase"/>
    <property type="match status" value="1"/>
</dbReference>
<name>A0A5J4N8A1_9TREM</name>
<evidence type="ECO:0000256" key="9">
    <source>
        <dbReference type="ARBA" id="ARBA00044632"/>
    </source>
</evidence>
<dbReference type="Pfam" id="PF07934">
    <property type="entry name" value="OGG_N"/>
    <property type="match status" value="1"/>
</dbReference>
<dbReference type="GO" id="GO:0003684">
    <property type="term" value="F:damaged DNA binding"/>
    <property type="evidence" value="ECO:0007669"/>
    <property type="project" value="InterPro"/>
</dbReference>
<evidence type="ECO:0000313" key="12">
    <source>
        <dbReference type="EMBL" id="KAA3671677.1"/>
    </source>
</evidence>